<keyword evidence="1" id="KW-0732">Signal</keyword>
<comment type="caution">
    <text evidence="2">The sequence shown here is derived from an EMBL/GenBank/DDBJ whole genome shotgun (WGS) entry which is preliminary data.</text>
</comment>
<gene>
    <name evidence="2" type="ORF">LOD99_1577</name>
</gene>
<evidence type="ECO:0000256" key="1">
    <source>
        <dbReference type="SAM" id="SignalP"/>
    </source>
</evidence>
<organism evidence="2 3">
    <name type="scientific">Oopsacas minuta</name>
    <dbReference type="NCBI Taxonomy" id="111878"/>
    <lineage>
        <taxon>Eukaryota</taxon>
        <taxon>Metazoa</taxon>
        <taxon>Porifera</taxon>
        <taxon>Hexactinellida</taxon>
        <taxon>Hexasterophora</taxon>
        <taxon>Lyssacinosida</taxon>
        <taxon>Leucopsacidae</taxon>
        <taxon>Oopsacas</taxon>
    </lineage>
</organism>
<dbReference type="Proteomes" id="UP001165289">
    <property type="component" value="Unassembled WGS sequence"/>
</dbReference>
<evidence type="ECO:0000313" key="3">
    <source>
        <dbReference type="Proteomes" id="UP001165289"/>
    </source>
</evidence>
<feature type="chain" id="PRO_5043507575" evidence="1">
    <location>
        <begin position="25"/>
        <end position="161"/>
    </location>
</feature>
<feature type="signal peptide" evidence="1">
    <location>
        <begin position="1"/>
        <end position="24"/>
    </location>
</feature>
<dbReference type="Gene3D" id="3.30.420.10">
    <property type="entry name" value="Ribonuclease H-like superfamily/Ribonuclease H"/>
    <property type="match status" value="1"/>
</dbReference>
<proteinExistence type="predicted"/>
<dbReference type="GO" id="GO:0003676">
    <property type="term" value="F:nucleic acid binding"/>
    <property type="evidence" value="ECO:0007669"/>
    <property type="project" value="InterPro"/>
</dbReference>
<dbReference type="InterPro" id="IPR036397">
    <property type="entry name" value="RNaseH_sf"/>
</dbReference>
<accession>A0AAV7K645</accession>
<name>A0AAV7K645_9METZ</name>
<keyword evidence="3" id="KW-1185">Reference proteome</keyword>
<dbReference type="EMBL" id="JAKMXF010000155">
    <property type="protein sequence ID" value="KAI6656244.1"/>
    <property type="molecule type" value="Genomic_DNA"/>
</dbReference>
<evidence type="ECO:0000313" key="2">
    <source>
        <dbReference type="EMBL" id="KAI6656244.1"/>
    </source>
</evidence>
<dbReference type="AlphaFoldDB" id="A0AAV7K645"/>
<reference evidence="2 3" key="1">
    <citation type="journal article" date="2023" name="BMC Biol.">
        <title>The compact genome of the sponge Oopsacas minuta (Hexactinellida) is lacking key metazoan core genes.</title>
        <authorList>
            <person name="Santini S."/>
            <person name="Schenkelaars Q."/>
            <person name="Jourda C."/>
            <person name="Duchesne M."/>
            <person name="Belahbib H."/>
            <person name="Rocher C."/>
            <person name="Selva M."/>
            <person name="Riesgo A."/>
            <person name="Vervoort M."/>
            <person name="Leys S.P."/>
            <person name="Kodjabachian L."/>
            <person name="Le Bivic A."/>
            <person name="Borchiellini C."/>
            <person name="Claverie J.M."/>
            <person name="Renard E."/>
        </authorList>
    </citation>
    <scope>NUCLEOTIDE SEQUENCE [LARGE SCALE GENOMIC DNA]</scope>
    <source>
        <strain evidence="2">SPO-2</strain>
    </source>
</reference>
<sequence length="161" mass="18787">MLLLVKILFTVINIILLGQKRINGHQPYIDGSTKSKRIKFCLENKSWTSLDWVGIFFSDESPFELFQPTNSQNDRIWDVSSPDITPVETVKNPPRLMVWGIMSHQGLSELHLISPRQSVNADYYINETLEKCCLPTYKRKKMRGPWLRGNCIEDVRHLFYT</sequence>
<protein>
    <submittedName>
        <fullName evidence="2">Uncharacterized protein</fullName>
    </submittedName>
</protein>